<sequence>MVIEVHGSKYAPRLEIISDLILILGSGRDTTHPAIATFPFSQGFASLPTRGFHGHHTFLLQLQRREMDNDMIDEEVQCINVGQTSGAKRGKREKKNVTWTEIADEFLTNVLIEQISLGQKDGVGFTSEGWREIERKMKEKFGDEYDKAKIRNRLRTVKDHYNHIKILMGLSGFGWDDIKKRVTAEDQVWDDYIKAHPDYENYRGRSFPNCEKFAIIYGDSIADGRDVILTNQRPPHPMEAPKSNHDKEMTAESSSSEKRDEGISKAPRTKKHSTVSSRRIVRDENRADGDSKSDVEIARAVKDLTNTLIFVADRIAQSGPSQAVVVAAILELDLEQTLQIRALRLLRDPQVAGQFLALATKDRRHAFLMAELDSSI</sequence>
<comment type="caution">
    <text evidence="3">The sequence shown here is derived from an EMBL/GenBank/DDBJ whole genome shotgun (WGS) entry which is preliminary data.</text>
</comment>
<gene>
    <name evidence="3" type="ORF">CKAN_02120900</name>
</gene>
<dbReference type="PANTHER" id="PTHR46929">
    <property type="entry name" value="EXPRESSED PROTEIN"/>
    <property type="match status" value="1"/>
</dbReference>
<protein>
    <submittedName>
        <fullName evidence="3">Myb/SANT-like domain-containing protein</fullName>
    </submittedName>
</protein>
<accession>A0A3S3QZ86</accession>
<organism evidence="3 4">
    <name type="scientific">Cinnamomum micranthum f. kanehirae</name>
    <dbReference type="NCBI Taxonomy" id="337451"/>
    <lineage>
        <taxon>Eukaryota</taxon>
        <taxon>Viridiplantae</taxon>
        <taxon>Streptophyta</taxon>
        <taxon>Embryophyta</taxon>
        <taxon>Tracheophyta</taxon>
        <taxon>Spermatophyta</taxon>
        <taxon>Magnoliopsida</taxon>
        <taxon>Magnoliidae</taxon>
        <taxon>Laurales</taxon>
        <taxon>Lauraceae</taxon>
        <taxon>Cinnamomum</taxon>
    </lineage>
</organism>
<dbReference type="AlphaFoldDB" id="A0A3S3QZ86"/>
<keyword evidence="4" id="KW-1185">Reference proteome</keyword>
<evidence type="ECO:0000256" key="1">
    <source>
        <dbReference type="SAM" id="MobiDB-lite"/>
    </source>
</evidence>
<dbReference type="OrthoDB" id="76215at2759"/>
<dbReference type="EMBL" id="QPKB01000009">
    <property type="protein sequence ID" value="RWR92020.1"/>
    <property type="molecule type" value="Genomic_DNA"/>
</dbReference>
<proteinExistence type="predicted"/>
<feature type="compositionally biased region" description="Basic and acidic residues" evidence="1">
    <location>
        <begin position="280"/>
        <end position="291"/>
    </location>
</feature>
<reference evidence="3 4" key="1">
    <citation type="journal article" date="2019" name="Nat. Plants">
        <title>Stout camphor tree genome fills gaps in understanding of flowering plant genome evolution.</title>
        <authorList>
            <person name="Chaw S.M."/>
            <person name="Liu Y.C."/>
            <person name="Wu Y.W."/>
            <person name="Wang H.Y."/>
            <person name="Lin C.I."/>
            <person name="Wu C.S."/>
            <person name="Ke H.M."/>
            <person name="Chang L.Y."/>
            <person name="Hsu C.Y."/>
            <person name="Yang H.T."/>
            <person name="Sudianto E."/>
            <person name="Hsu M.H."/>
            <person name="Wu K.P."/>
            <person name="Wang L.N."/>
            <person name="Leebens-Mack J.H."/>
            <person name="Tsai I.J."/>
        </authorList>
    </citation>
    <scope>NUCLEOTIDE SEQUENCE [LARGE SCALE GENOMIC DNA]</scope>
    <source>
        <strain evidence="4">cv. Chaw 1501</strain>
        <tissue evidence="3">Young leaves</tissue>
    </source>
</reference>
<dbReference type="Proteomes" id="UP000283530">
    <property type="component" value="Unassembled WGS sequence"/>
</dbReference>
<feature type="compositionally biased region" description="Basic and acidic residues" evidence="1">
    <location>
        <begin position="242"/>
        <end position="263"/>
    </location>
</feature>
<name>A0A3S3QZ86_9MAGN</name>
<evidence type="ECO:0000259" key="2">
    <source>
        <dbReference type="Pfam" id="PF12776"/>
    </source>
</evidence>
<dbReference type="InterPro" id="IPR024752">
    <property type="entry name" value="Myb/SANT-like_dom"/>
</dbReference>
<dbReference type="Pfam" id="PF12776">
    <property type="entry name" value="Myb_DNA-bind_3"/>
    <property type="match status" value="1"/>
</dbReference>
<feature type="region of interest" description="Disordered" evidence="1">
    <location>
        <begin position="229"/>
        <end position="291"/>
    </location>
</feature>
<evidence type="ECO:0000313" key="3">
    <source>
        <dbReference type="EMBL" id="RWR92020.1"/>
    </source>
</evidence>
<feature type="domain" description="Myb/SANT-like" evidence="2">
    <location>
        <begin position="98"/>
        <end position="192"/>
    </location>
</feature>
<dbReference type="PANTHER" id="PTHR46929:SF3">
    <property type="entry name" value="MYB_SANT-LIKE DOMAIN-CONTAINING PROTEIN"/>
    <property type="match status" value="1"/>
</dbReference>
<evidence type="ECO:0000313" key="4">
    <source>
        <dbReference type="Proteomes" id="UP000283530"/>
    </source>
</evidence>